<proteinExistence type="predicted"/>
<evidence type="ECO:0000313" key="2">
    <source>
        <dbReference type="EMBL" id="ARD70383.1"/>
    </source>
</evidence>
<sequence length="70" mass="7435">MAVASVPIVGRDSSEVRVLKFKAALIPMNIKGVIEESWPGLVQNPAIRGGENAGGNSTRLLPKCMSTRQS</sequence>
<accession>A0A1V0M665</accession>
<protein>
    <submittedName>
        <fullName evidence="2">Uncharacterized protein</fullName>
    </submittedName>
</protein>
<dbReference type="AlphaFoldDB" id="A0A1V0M665"/>
<dbReference type="EMBL" id="KY494864">
    <property type="protein sequence ID" value="ARD70383.1"/>
    <property type="molecule type" value="Genomic_DNA"/>
</dbReference>
<geneLocation type="plasmid" evidence="2">
    <name>pJB37</name>
</geneLocation>
<keyword evidence="2" id="KW-0614">Plasmid</keyword>
<reference evidence="2" key="1">
    <citation type="submission" date="2017-01" db="EMBL/GenBank/DDBJ databases">
        <title>Complete nucleotide sequence of an IncP-2 blaVIM-2-harboring megaplasmid from Pseudomonas aeruginosa.</title>
        <authorList>
            <person name="Botelho J."/>
            <person name="Grosso F."/>
            <person name="Mabrouk A."/>
            <person name="Peixe L."/>
        </authorList>
    </citation>
    <scope>NUCLEOTIDE SEQUENCE</scope>
    <source>
        <strain evidence="2">FFUP_PS_37</strain>
        <plasmid evidence="2">pJB37</plasmid>
    </source>
</reference>
<evidence type="ECO:0000256" key="1">
    <source>
        <dbReference type="SAM" id="MobiDB-lite"/>
    </source>
</evidence>
<organism evidence="2">
    <name type="scientific">Pseudomonas aeruginosa</name>
    <dbReference type="NCBI Taxonomy" id="287"/>
    <lineage>
        <taxon>Bacteria</taxon>
        <taxon>Pseudomonadati</taxon>
        <taxon>Pseudomonadota</taxon>
        <taxon>Gammaproteobacteria</taxon>
        <taxon>Pseudomonadales</taxon>
        <taxon>Pseudomonadaceae</taxon>
        <taxon>Pseudomonas</taxon>
    </lineage>
</organism>
<name>A0A1V0M665_PSEAI</name>
<feature type="region of interest" description="Disordered" evidence="1">
    <location>
        <begin position="47"/>
        <end position="70"/>
    </location>
</feature>